<protein>
    <submittedName>
        <fullName evidence="11">Flagellar motor protein</fullName>
    </submittedName>
</protein>
<keyword evidence="11" id="KW-0969">Cilium</keyword>
<dbReference type="Pfam" id="PF01618">
    <property type="entry name" value="MotA_ExbB"/>
    <property type="match status" value="1"/>
</dbReference>
<comment type="caution">
    <text evidence="11">The sequence shown here is derived from an EMBL/GenBank/DDBJ whole genome shotgun (WGS) entry which is preliminary data.</text>
</comment>
<proteinExistence type="inferred from homology"/>
<comment type="similarity">
    <text evidence="7">Belongs to the exbB/tolQ family.</text>
</comment>
<dbReference type="AlphaFoldDB" id="A0A0A0EML8"/>
<dbReference type="Pfam" id="PF20560">
    <property type="entry name" value="MotA_N"/>
    <property type="match status" value="1"/>
</dbReference>
<reference evidence="11 12" key="1">
    <citation type="submission" date="2013-08" db="EMBL/GenBank/DDBJ databases">
        <title>Genome sequencing of Lysobacter.</title>
        <authorList>
            <person name="Zhang S."/>
            <person name="Wang G."/>
        </authorList>
    </citation>
    <scope>NUCLEOTIDE SEQUENCE [LARGE SCALE GENOMIC DNA]</scope>
    <source>
        <strain evidence="11 12">Ko07</strain>
    </source>
</reference>
<keyword evidence="6 8" id="KW-0472">Membrane</keyword>
<dbReference type="InterPro" id="IPR002898">
    <property type="entry name" value="MotA_ExbB_proton_chnl"/>
</dbReference>
<evidence type="ECO:0000313" key="12">
    <source>
        <dbReference type="Proteomes" id="UP000030017"/>
    </source>
</evidence>
<dbReference type="eggNOG" id="COG1291">
    <property type="taxonomic scope" value="Bacteria"/>
</dbReference>
<evidence type="ECO:0000256" key="5">
    <source>
        <dbReference type="ARBA" id="ARBA00022989"/>
    </source>
</evidence>
<dbReference type="Proteomes" id="UP000030017">
    <property type="component" value="Unassembled WGS sequence"/>
</dbReference>
<dbReference type="PANTHER" id="PTHR30433:SF3">
    <property type="entry name" value="MOTILITY PROTEIN A"/>
    <property type="match status" value="1"/>
</dbReference>
<dbReference type="GO" id="GO:0005886">
    <property type="term" value="C:plasma membrane"/>
    <property type="evidence" value="ECO:0007669"/>
    <property type="project" value="UniProtKB-SubCell"/>
</dbReference>
<evidence type="ECO:0000256" key="7">
    <source>
        <dbReference type="RuleBase" id="RU004057"/>
    </source>
</evidence>
<organism evidence="11 12">
    <name type="scientific">Lysobacter concretionis Ko07 = DSM 16239</name>
    <dbReference type="NCBI Taxonomy" id="1122185"/>
    <lineage>
        <taxon>Bacteria</taxon>
        <taxon>Pseudomonadati</taxon>
        <taxon>Pseudomonadota</taxon>
        <taxon>Gammaproteobacteria</taxon>
        <taxon>Lysobacterales</taxon>
        <taxon>Lysobacteraceae</taxon>
        <taxon>Novilysobacter</taxon>
    </lineage>
</organism>
<dbReference type="STRING" id="1122185.N792_10390"/>
<keyword evidence="7" id="KW-0813">Transport</keyword>
<dbReference type="InterPro" id="IPR046786">
    <property type="entry name" value="MotA_N"/>
</dbReference>
<dbReference type="GO" id="GO:0006935">
    <property type="term" value="P:chemotaxis"/>
    <property type="evidence" value="ECO:0007669"/>
    <property type="project" value="InterPro"/>
</dbReference>
<keyword evidence="4" id="KW-0283">Flagellar rotation</keyword>
<dbReference type="RefSeq" id="WP_036194209.1">
    <property type="nucleotide sequence ID" value="NZ_AVPS01000006.1"/>
</dbReference>
<name>A0A0A0EML8_9GAMM</name>
<keyword evidence="12" id="KW-1185">Reference proteome</keyword>
<dbReference type="GO" id="GO:0071978">
    <property type="term" value="P:bacterial-type flagellum-dependent swarming motility"/>
    <property type="evidence" value="ECO:0007669"/>
    <property type="project" value="InterPro"/>
</dbReference>
<evidence type="ECO:0000259" key="9">
    <source>
        <dbReference type="Pfam" id="PF01618"/>
    </source>
</evidence>
<evidence type="ECO:0000256" key="8">
    <source>
        <dbReference type="SAM" id="Phobius"/>
    </source>
</evidence>
<evidence type="ECO:0000259" key="10">
    <source>
        <dbReference type="Pfam" id="PF20560"/>
    </source>
</evidence>
<keyword evidence="3 8" id="KW-0812">Transmembrane</keyword>
<dbReference type="PANTHER" id="PTHR30433">
    <property type="entry name" value="CHEMOTAXIS PROTEIN MOTA"/>
    <property type="match status" value="1"/>
</dbReference>
<accession>A0A0A0EML8</accession>
<evidence type="ECO:0000256" key="1">
    <source>
        <dbReference type="ARBA" id="ARBA00004651"/>
    </source>
</evidence>
<dbReference type="EMBL" id="AVPS01000006">
    <property type="protein sequence ID" value="KGM51530.1"/>
    <property type="molecule type" value="Genomic_DNA"/>
</dbReference>
<feature type="domain" description="Motility protein A N-terminal" evidence="10">
    <location>
        <begin position="6"/>
        <end position="74"/>
    </location>
</feature>
<evidence type="ECO:0000256" key="6">
    <source>
        <dbReference type="ARBA" id="ARBA00023136"/>
    </source>
</evidence>
<keyword evidence="11" id="KW-0966">Cell projection</keyword>
<feature type="transmembrane region" description="Helical" evidence="8">
    <location>
        <begin position="151"/>
        <end position="169"/>
    </location>
</feature>
<evidence type="ECO:0000313" key="11">
    <source>
        <dbReference type="EMBL" id="KGM51530.1"/>
    </source>
</evidence>
<keyword evidence="11" id="KW-0282">Flagellum</keyword>
<keyword evidence="7" id="KW-0653">Protein transport</keyword>
<keyword evidence="5 8" id="KW-1133">Transmembrane helix</keyword>
<feature type="transmembrane region" description="Helical" evidence="8">
    <location>
        <begin position="29"/>
        <end position="49"/>
    </location>
</feature>
<dbReference type="GO" id="GO:0015031">
    <property type="term" value="P:protein transport"/>
    <property type="evidence" value="ECO:0007669"/>
    <property type="project" value="UniProtKB-KW"/>
</dbReference>
<keyword evidence="2" id="KW-1003">Cell membrane</keyword>
<feature type="domain" description="MotA/TolQ/ExbB proton channel" evidence="9">
    <location>
        <begin position="104"/>
        <end position="220"/>
    </location>
</feature>
<dbReference type="NCBIfam" id="NF006583">
    <property type="entry name" value="PRK09109.1"/>
    <property type="match status" value="1"/>
</dbReference>
<dbReference type="OrthoDB" id="9806929at2"/>
<sequence>MDRLSLIGTVLALIALVGGSILKGAGLAGLWSPAAFVVVIVGTLAAILVQTPMDTFMRAMKIVRWVFRPPSHDRPALIAKIVEWSTIARRQGLLGLEPEVAVQDDAFVRKGLQMVVDGVEPESIRQMLEIELHGQSQRDLAAAKVFEGMGIYAPTLGIVGAVLGLIAVMKNLADPSKLGSGIAAAFTATIYGIGTANLALLPAAAKLKGLINHQAEEREMVIEGLIAIAQGENPRNIETRLNGFVH</sequence>
<feature type="transmembrane region" description="Helical" evidence="8">
    <location>
        <begin position="181"/>
        <end position="201"/>
    </location>
</feature>
<evidence type="ECO:0000256" key="4">
    <source>
        <dbReference type="ARBA" id="ARBA00022779"/>
    </source>
</evidence>
<gene>
    <name evidence="11" type="primary">motC</name>
    <name evidence="11" type="ORF">N792_10390</name>
</gene>
<dbReference type="InterPro" id="IPR047055">
    <property type="entry name" value="MotA-like"/>
</dbReference>
<comment type="subcellular location">
    <subcellularLocation>
        <location evidence="1">Cell membrane</location>
        <topology evidence="1">Multi-pass membrane protein</topology>
    </subcellularLocation>
    <subcellularLocation>
        <location evidence="7">Membrane</location>
        <topology evidence="7">Multi-pass membrane protein</topology>
    </subcellularLocation>
</comment>
<evidence type="ECO:0000256" key="2">
    <source>
        <dbReference type="ARBA" id="ARBA00022475"/>
    </source>
</evidence>
<evidence type="ECO:0000256" key="3">
    <source>
        <dbReference type="ARBA" id="ARBA00022692"/>
    </source>
</evidence>